<feature type="domain" description="HNH" evidence="1">
    <location>
        <begin position="342"/>
        <end position="382"/>
    </location>
</feature>
<dbReference type="OrthoDB" id="5244068at2"/>
<evidence type="ECO:0000313" key="3">
    <source>
        <dbReference type="EMBL" id="KGN40820.1"/>
    </source>
</evidence>
<dbReference type="Pfam" id="PF03235">
    <property type="entry name" value="GmrSD_N"/>
    <property type="match status" value="1"/>
</dbReference>
<dbReference type="InterPro" id="IPR004919">
    <property type="entry name" value="GmrSD_N"/>
</dbReference>
<gene>
    <name evidence="3" type="ORF">N801_10960</name>
</gene>
<feature type="domain" description="GmrSD restriction endonucleases N-terminal" evidence="2">
    <location>
        <begin position="34"/>
        <end position="158"/>
    </location>
</feature>
<dbReference type="eggNOG" id="COG1479">
    <property type="taxonomic scope" value="Bacteria"/>
</dbReference>
<keyword evidence="3" id="KW-0378">Hydrolase</keyword>
<keyword evidence="4" id="KW-1185">Reference proteome</keyword>
<dbReference type="eggNOG" id="COG1403">
    <property type="taxonomic scope" value="Bacteria"/>
</dbReference>
<dbReference type="PANTHER" id="PTHR39639">
    <property type="entry name" value="CHROMOSOME 16, WHOLE GENOME SHOTGUN SEQUENCE"/>
    <property type="match status" value="1"/>
</dbReference>
<dbReference type="RefSeq" id="WP_035937888.1">
    <property type="nucleotide sequence ID" value="NZ_AVPL01000030.1"/>
</dbReference>
<dbReference type="GO" id="GO:0004519">
    <property type="term" value="F:endonuclease activity"/>
    <property type="evidence" value="ECO:0007669"/>
    <property type="project" value="UniProtKB-KW"/>
</dbReference>
<dbReference type="AlphaFoldDB" id="A0A0A0JTQ8"/>
<evidence type="ECO:0000259" key="1">
    <source>
        <dbReference type="Pfam" id="PF01844"/>
    </source>
</evidence>
<dbReference type="Pfam" id="PF01844">
    <property type="entry name" value="HNH"/>
    <property type="match status" value="1"/>
</dbReference>
<protein>
    <submittedName>
        <fullName evidence="3">HNH endonuclease</fullName>
    </submittedName>
</protein>
<keyword evidence="3" id="KW-0540">Nuclease</keyword>
<proteinExistence type="predicted"/>
<dbReference type="InterPro" id="IPR002711">
    <property type="entry name" value="HNH"/>
</dbReference>
<dbReference type="GO" id="GO:0003676">
    <property type="term" value="F:nucleic acid binding"/>
    <property type="evidence" value="ECO:0007669"/>
    <property type="project" value="InterPro"/>
</dbReference>
<reference evidence="3 4" key="1">
    <citation type="submission" date="2013-08" db="EMBL/GenBank/DDBJ databases">
        <title>The genome sequence of Knoellia aerolata.</title>
        <authorList>
            <person name="Zhu W."/>
            <person name="Wang G."/>
        </authorList>
    </citation>
    <scope>NUCLEOTIDE SEQUENCE [LARGE SCALE GENOMIC DNA]</scope>
    <source>
        <strain evidence="3 4">DSM 18566</strain>
    </source>
</reference>
<sequence length="382" mass="43754">MKIELKRIQVRDLVEGYEDNEELGVRAYEGNLDVRPPYQREFVYRDKQRDAVIETVRRDFPLNVMYWAVQDDGTFEVIDGQQRTISICQYVEGDFSILIGGHQLAFHNLQDDQKDQILDYELMVYLCQGSDSEKLDWFKTINIAGEKLTDQELRNAVYHGPWVTAAKKYFSKTGCPAYGIASDYMTGSPIRQDYLETAIEWINPGKVDEYMRDHQHDSNANELWLYFKEVIDWVETSFPKKRSQMKSVKWGPLYNQHKSTSLDWTKLEERIAALMADPDVKNKRGIYEFVLGGDVDTKLLDVRVFDEKIKLAAYGKQTVAAETAGTSNCPMCAGGSNNNATRIYELSEMDADHVTAWSKGGASDLANCEMLCVPHNRSKGNR</sequence>
<dbReference type="Proteomes" id="UP000030013">
    <property type="component" value="Unassembled WGS sequence"/>
</dbReference>
<dbReference type="STRING" id="1385519.N801_10960"/>
<accession>A0A0A0JTQ8</accession>
<dbReference type="Gene3D" id="1.10.30.50">
    <property type="match status" value="1"/>
</dbReference>
<keyword evidence="3" id="KW-0255">Endonuclease</keyword>
<organism evidence="3 4">
    <name type="scientific">Knoellia aerolata DSM 18566</name>
    <dbReference type="NCBI Taxonomy" id="1385519"/>
    <lineage>
        <taxon>Bacteria</taxon>
        <taxon>Bacillati</taxon>
        <taxon>Actinomycetota</taxon>
        <taxon>Actinomycetes</taxon>
        <taxon>Micrococcales</taxon>
        <taxon>Intrasporangiaceae</taxon>
        <taxon>Knoellia</taxon>
    </lineage>
</organism>
<comment type="caution">
    <text evidence="3">The sequence shown here is derived from an EMBL/GenBank/DDBJ whole genome shotgun (WGS) entry which is preliminary data.</text>
</comment>
<evidence type="ECO:0000259" key="2">
    <source>
        <dbReference type="Pfam" id="PF03235"/>
    </source>
</evidence>
<dbReference type="PANTHER" id="PTHR39639:SF1">
    <property type="entry name" value="DUF262 DOMAIN-CONTAINING PROTEIN"/>
    <property type="match status" value="1"/>
</dbReference>
<dbReference type="GO" id="GO:0008270">
    <property type="term" value="F:zinc ion binding"/>
    <property type="evidence" value="ECO:0007669"/>
    <property type="project" value="InterPro"/>
</dbReference>
<name>A0A0A0JTQ8_9MICO</name>
<evidence type="ECO:0000313" key="4">
    <source>
        <dbReference type="Proteomes" id="UP000030013"/>
    </source>
</evidence>
<dbReference type="EMBL" id="AVPL01000030">
    <property type="protein sequence ID" value="KGN40820.1"/>
    <property type="molecule type" value="Genomic_DNA"/>
</dbReference>